<dbReference type="InterPro" id="IPR016186">
    <property type="entry name" value="C-type_lectin-like/link_sf"/>
</dbReference>
<reference evidence="3 4" key="1">
    <citation type="submission" date="2017-06" db="EMBL/GenBank/DDBJ databases">
        <authorList>
            <person name="Kim H.J."/>
            <person name="Triplett B.A."/>
        </authorList>
    </citation>
    <scope>NUCLEOTIDE SEQUENCE [LARGE SCALE GENOMIC DNA]</scope>
    <source>
        <strain evidence="3 4">U15</strain>
    </source>
</reference>
<feature type="signal peptide" evidence="2">
    <location>
        <begin position="1"/>
        <end position="21"/>
    </location>
</feature>
<dbReference type="InterPro" id="IPR016187">
    <property type="entry name" value="CTDL_fold"/>
</dbReference>
<dbReference type="EMBL" id="FZOT01000027">
    <property type="protein sequence ID" value="SNT34621.1"/>
    <property type="molecule type" value="Genomic_DNA"/>
</dbReference>
<organism evidence="3 4">
    <name type="scientific">Noviherbaspirillum humi</name>
    <dbReference type="NCBI Taxonomy" id="1688639"/>
    <lineage>
        <taxon>Bacteria</taxon>
        <taxon>Pseudomonadati</taxon>
        <taxon>Pseudomonadota</taxon>
        <taxon>Betaproteobacteria</taxon>
        <taxon>Burkholderiales</taxon>
        <taxon>Oxalobacteraceae</taxon>
        <taxon>Noviherbaspirillum</taxon>
    </lineage>
</organism>
<evidence type="ECO:0000313" key="4">
    <source>
        <dbReference type="Proteomes" id="UP000198284"/>
    </source>
</evidence>
<dbReference type="AlphaFoldDB" id="A0A239LVY0"/>
<keyword evidence="2" id="KW-0732">Signal</keyword>
<dbReference type="SUPFAM" id="SSF56436">
    <property type="entry name" value="C-type lectin-like"/>
    <property type="match status" value="1"/>
</dbReference>
<evidence type="ECO:0000313" key="3">
    <source>
        <dbReference type="EMBL" id="SNT34621.1"/>
    </source>
</evidence>
<dbReference type="PROSITE" id="PS51257">
    <property type="entry name" value="PROKAR_LIPOPROTEIN"/>
    <property type="match status" value="1"/>
</dbReference>
<dbReference type="Proteomes" id="UP000198284">
    <property type="component" value="Unassembled WGS sequence"/>
</dbReference>
<evidence type="ECO:0000256" key="1">
    <source>
        <dbReference type="SAM" id="MobiDB-lite"/>
    </source>
</evidence>
<dbReference type="RefSeq" id="WP_245845197.1">
    <property type="nucleotide sequence ID" value="NZ_FZOT01000027.1"/>
</dbReference>
<evidence type="ECO:0000256" key="2">
    <source>
        <dbReference type="SAM" id="SignalP"/>
    </source>
</evidence>
<dbReference type="Gene3D" id="3.10.100.10">
    <property type="entry name" value="Mannose-Binding Protein A, subunit A"/>
    <property type="match status" value="1"/>
</dbReference>
<evidence type="ECO:0008006" key="5">
    <source>
        <dbReference type="Google" id="ProtNLM"/>
    </source>
</evidence>
<proteinExistence type="predicted"/>
<keyword evidence="4" id="KW-1185">Reference proteome</keyword>
<feature type="chain" id="PRO_5013054322" description="Collagenase NC10 and Endostatin" evidence="2">
    <location>
        <begin position="22"/>
        <end position="233"/>
    </location>
</feature>
<sequence>MKTSHLLLGAGALAAIIAGCAQSPRGNTSSSTSSASSTGANPMSFFVTGAGSGNGANLGGLSGADQICQSAAAKAGAGGRTWRAYLSTQATSGAQAVNARDRIGTGPWYNAKGELIARNVEELHGNPNINKQTALTESGAMINGRGDTPNRHDMLTGSQPDGRAFPPDKDMTCRNWTSSGEGAAMLGHHDRTGLSEDPPQKSWNSSHASRGGCGQEALKGTGGDGLFYCFAVR</sequence>
<name>A0A239LVY0_9BURK</name>
<feature type="region of interest" description="Disordered" evidence="1">
    <location>
        <begin position="142"/>
        <end position="217"/>
    </location>
</feature>
<accession>A0A239LVY0</accession>
<gene>
    <name evidence="3" type="ORF">SAMN06265795_12717</name>
</gene>
<protein>
    <recommendedName>
        <fullName evidence="5">Collagenase NC10 and Endostatin</fullName>
    </recommendedName>
</protein>